<dbReference type="OrthoDB" id="1930760at2759"/>
<gene>
    <name evidence="8" type="primary">WDR85</name>
    <name evidence="8" type="ORF">MPDQ_007970</name>
</gene>
<comment type="catalytic activity">
    <reaction evidence="7">
        <text>diphthine methyl ester-[translation elongation factor 2] + H2O = diphthine-[translation elongation factor 2] + methanol + H(+)</text>
        <dbReference type="Rhea" id="RHEA:42656"/>
        <dbReference type="Rhea" id="RHEA-COMP:10172"/>
        <dbReference type="Rhea" id="RHEA-COMP:10173"/>
        <dbReference type="ChEBI" id="CHEBI:15377"/>
        <dbReference type="ChEBI" id="CHEBI:15378"/>
        <dbReference type="ChEBI" id="CHEBI:17790"/>
        <dbReference type="ChEBI" id="CHEBI:79005"/>
        <dbReference type="ChEBI" id="CHEBI:82696"/>
        <dbReference type="EC" id="3.1.1.97"/>
    </reaction>
</comment>
<dbReference type="STRING" id="5098.A0A507QSQ2"/>
<dbReference type="EMBL" id="VIFY01000092">
    <property type="protein sequence ID" value="TQB70876.1"/>
    <property type="molecule type" value="Genomic_DNA"/>
</dbReference>
<dbReference type="InterPro" id="IPR036322">
    <property type="entry name" value="WD40_repeat_dom_sf"/>
</dbReference>
<keyword evidence="2" id="KW-0853">WD repeat</keyword>
<accession>A0A507QSQ2</accession>
<dbReference type="GO" id="GO:0032259">
    <property type="term" value="P:methylation"/>
    <property type="evidence" value="ECO:0007669"/>
    <property type="project" value="UniProtKB-KW"/>
</dbReference>
<protein>
    <recommendedName>
        <fullName evidence="6">methylated diphthine methylhydrolase</fullName>
        <ecNumber evidence="6">3.1.1.97</ecNumber>
    </recommendedName>
</protein>
<keyword evidence="8" id="KW-0489">Methyltransferase</keyword>
<dbReference type="InterPro" id="IPR015943">
    <property type="entry name" value="WD40/YVTN_repeat-like_dom_sf"/>
</dbReference>
<comment type="pathway">
    <text evidence="1">Protein modification; peptidyl-diphthamide biosynthesis.</text>
</comment>
<sequence length="450" mass="50141">MASPSQPAPQHPQSLLTVFLDQPPSCLQFCPAAPDYAVIGTYLLSETKSQAEDENADVVIQQNKTGSLQLWKLDPIGPKLSLIQMLHFPYAVFDLQFHPTRHSLLAIATSTGSVALFNTNSSATAAPVISQLWTHSAHEDPFVSALFLSWAPRDWFKNPQTDGFAVTFSDGRTTLFSSAKGNISDEDSLSESGIFEAKQTIEMWFVALATIDEKKMESKARIPYIFTGDDFGALYTRQFESITSTSGGDHGDSYDATEVVEEETDTAQMLPLQDFTDRARHHTAGITSILPLPVSLEVNDDAPLLLTGSYDEHLRVFCDTRPGKVLAEHSLGGGVWRLQLLNVKRGEEAVGLDMESDRAEYPRRFEFLVLASCMHAGTRVVKVTWFDNEEDPHGNWTIEVLAEFTEHESMNYASDIWRGGGEPTAKRRQELLCVSSSFYDRRVCVWKFEV</sequence>
<organism evidence="8 9">
    <name type="scientific">Monascus purpureus</name>
    <name type="common">Red mold</name>
    <name type="synonym">Monascus anka</name>
    <dbReference type="NCBI Taxonomy" id="5098"/>
    <lineage>
        <taxon>Eukaryota</taxon>
        <taxon>Fungi</taxon>
        <taxon>Dikarya</taxon>
        <taxon>Ascomycota</taxon>
        <taxon>Pezizomycotina</taxon>
        <taxon>Eurotiomycetes</taxon>
        <taxon>Eurotiomycetidae</taxon>
        <taxon>Eurotiales</taxon>
        <taxon>Aspergillaceae</taxon>
        <taxon>Monascus</taxon>
    </lineage>
</organism>
<dbReference type="PANTHER" id="PTHR46042">
    <property type="entry name" value="DIPHTHINE METHYLTRANSFERASE"/>
    <property type="match status" value="1"/>
</dbReference>
<dbReference type="SUPFAM" id="SSF50978">
    <property type="entry name" value="WD40 repeat-like"/>
    <property type="match status" value="1"/>
</dbReference>
<dbReference type="Gene3D" id="2.130.10.10">
    <property type="entry name" value="YVTN repeat-like/Quinoprotein amine dehydrogenase"/>
    <property type="match status" value="1"/>
</dbReference>
<proteinExistence type="inferred from homology"/>
<evidence type="ECO:0000256" key="1">
    <source>
        <dbReference type="ARBA" id="ARBA00005156"/>
    </source>
</evidence>
<dbReference type="GO" id="GO:0061685">
    <property type="term" value="F:diphthine methylesterase activity"/>
    <property type="evidence" value="ECO:0007669"/>
    <property type="project" value="UniProtKB-EC"/>
</dbReference>
<evidence type="ECO:0000256" key="5">
    <source>
        <dbReference type="ARBA" id="ARBA00038092"/>
    </source>
</evidence>
<evidence type="ECO:0000313" key="9">
    <source>
        <dbReference type="Proteomes" id="UP000319663"/>
    </source>
</evidence>
<evidence type="ECO:0000256" key="4">
    <source>
        <dbReference type="ARBA" id="ARBA00022801"/>
    </source>
</evidence>
<dbReference type="Proteomes" id="UP000319663">
    <property type="component" value="Unassembled WGS sequence"/>
</dbReference>
<comment type="similarity">
    <text evidence="5">Belongs to the DPH7 family.</text>
</comment>
<evidence type="ECO:0000256" key="6">
    <source>
        <dbReference type="ARBA" id="ARBA00039131"/>
    </source>
</evidence>
<reference evidence="8 9" key="1">
    <citation type="submission" date="2019-06" db="EMBL/GenBank/DDBJ databases">
        <title>Wine fermentation using esterase from Monascus purpureus.</title>
        <authorList>
            <person name="Geng C."/>
            <person name="Zhang Y."/>
        </authorList>
    </citation>
    <scope>NUCLEOTIDE SEQUENCE [LARGE SCALE GENOMIC DNA]</scope>
    <source>
        <strain evidence="8">HQ1</strain>
    </source>
</reference>
<dbReference type="GO" id="GO:0005737">
    <property type="term" value="C:cytoplasm"/>
    <property type="evidence" value="ECO:0007669"/>
    <property type="project" value="TreeGrafter"/>
</dbReference>
<dbReference type="InterPro" id="IPR001680">
    <property type="entry name" value="WD40_rpt"/>
</dbReference>
<dbReference type="InterPro" id="IPR052415">
    <property type="entry name" value="Diphthine_MTase"/>
</dbReference>
<keyword evidence="3" id="KW-0677">Repeat</keyword>
<keyword evidence="9" id="KW-1185">Reference proteome</keyword>
<dbReference type="PANTHER" id="PTHR46042:SF1">
    <property type="entry name" value="DIPHTHINE METHYLTRANSFERASE"/>
    <property type="match status" value="1"/>
</dbReference>
<dbReference type="AlphaFoldDB" id="A0A507QSQ2"/>
<evidence type="ECO:0000256" key="7">
    <source>
        <dbReference type="ARBA" id="ARBA00047551"/>
    </source>
</evidence>
<evidence type="ECO:0000313" key="8">
    <source>
        <dbReference type="EMBL" id="TQB70876.1"/>
    </source>
</evidence>
<evidence type="ECO:0000256" key="3">
    <source>
        <dbReference type="ARBA" id="ARBA00022737"/>
    </source>
</evidence>
<name>A0A507QSQ2_MONPU</name>
<comment type="caution">
    <text evidence="8">The sequence shown here is derived from an EMBL/GenBank/DDBJ whole genome shotgun (WGS) entry which is preliminary data.</text>
</comment>
<keyword evidence="4" id="KW-0378">Hydrolase</keyword>
<dbReference type="EC" id="3.1.1.97" evidence="6"/>
<keyword evidence="8" id="KW-0808">Transferase</keyword>
<dbReference type="SMART" id="SM00320">
    <property type="entry name" value="WD40"/>
    <property type="match status" value="3"/>
</dbReference>
<dbReference type="GO" id="GO:0008168">
    <property type="term" value="F:methyltransferase activity"/>
    <property type="evidence" value="ECO:0007669"/>
    <property type="project" value="UniProtKB-KW"/>
</dbReference>
<evidence type="ECO:0000256" key="2">
    <source>
        <dbReference type="ARBA" id="ARBA00022574"/>
    </source>
</evidence>
<dbReference type="GO" id="GO:0017183">
    <property type="term" value="P:protein histidyl modification to diphthamide"/>
    <property type="evidence" value="ECO:0007669"/>
    <property type="project" value="TreeGrafter"/>
</dbReference>